<dbReference type="InterPro" id="IPR014756">
    <property type="entry name" value="Ig_E-set"/>
</dbReference>
<dbReference type="EMBL" id="BMWZ01000003">
    <property type="protein sequence ID" value="GGZ80198.1"/>
    <property type="molecule type" value="Genomic_DNA"/>
</dbReference>
<keyword evidence="2" id="KW-0732">Signal</keyword>
<dbReference type="CDD" id="cd11350">
    <property type="entry name" value="AmyAc_4"/>
    <property type="match status" value="1"/>
</dbReference>
<evidence type="ECO:0000259" key="3">
    <source>
        <dbReference type="SMART" id="SM00642"/>
    </source>
</evidence>
<protein>
    <recommendedName>
        <fullName evidence="3">Glycosyl hydrolase family 13 catalytic domain-containing protein</fullName>
    </recommendedName>
</protein>
<dbReference type="InterPro" id="IPR026444">
    <property type="entry name" value="Secre_tail"/>
</dbReference>
<feature type="domain" description="Glycosyl hydrolase family 13 catalytic" evidence="3">
    <location>
        <begin position="366"/>
        <end position="733"/>
    </location>
</feature>
<dbReference type="SUPFAM" id="SSF81296">
    <property type="entry name" value="E set domains"/>
    <property type="match status" value="1"/>
</dbReference>
<dbReference type="InterPro" id="IPR017853">
    <property type="entry name" value="GH"/>
</dbReference>
<dbReference type="InterPro" id="IPR013783">
    <property type="entry name" value="Ig-like_fold"/>
</dbReference>
<dbReference type="GO" id="GO:0005975">
    <property type="term" value="P:carbohydrate metabolic process"/>
    <property type="evidence" value="ECO:0007669"/>
    <property type="project" value="InterPro"/>
</dbReference>
<dbReference type="SMART" id="SM00642">
    <property type="entry name" value="Aamy"/>
    <property type="match status" value="1"/>
</dbReference>
<dbReference type="GO" id="GO:0005509">
    <property type="term" value="F:calcium ion binding"/>
    <property type="evidence" value="ECO:0007669"/>
    <property type="project" value="InterPro"/>
</dbReference>
<dbReference type="Gene3D" id="3.20.20.80">
    <property type="entry name" value="Glycosidases"/>
    <property type="match status" value="1"/>
</dbReference>
<dbReference type="PANTHER" id="PTHR43002">
    <property type="entry name" value="GLYCOGEN DEBRANCHING ENZYME"/>
    <property type="match status" value="1"/>
</dbReference>
<evidence type="ECO:0000313" key="5">
    <source>
        <dbReference type="Proteomes" id="UP000636004"/>
    </source>
</evidence>
<dbReference type="Pfam" id="PF18962">
    <property type="entry name" value="Por_Secre_tail"/>
    <property type="match status" value="1"/>
</dbReference>
<dbReference type="AlphaFoldDB" id="A0A918R1D6"/>
<accession>A0A918R1D6</accession>
<reference evidence="4" key="2">
    <citation type="submission" date="2020-09" db="EMBL/GenBank/DDBJ databases">
        <authorList>
            <person name="Sun Q."/>
            <person name="Kim S."/>
        </authorList>
    </citation>
    <scope>NUCLEOTIDE SEQUENCE</scope>
    <source>
        <strain evidence="4">KCTC 12710</strain>
    </source>
</reference>
<dbReference type="InterPro" id="IPR006047">
    <property type="entry name" value="GH13_cat_dom"/>
</dbReference>
<comment type="caution">
    <text evidence="4">The sequence shown here is derived from an EMBL/GenBank/DDBJ whole genome shotgun (WGS) entry which is preliminary data.</text>
</comment>
<sequence>MAAQVTISPKAFEVTDEITITVDINSTASDCNRLDSPNKVYLHSGIGDDSNAFGYNVVGNWGQDDGIGLMTSNGDGTYSITLTPSSYYNITTEQQNTATQLGLVFRNESGNQELKDNGCNDFFVDLGSFQLFLNAPNVASTVLNAGESLSIEATSSLTADFTLLANNIVVDTKAQTTTYSNNYTVNETTSFELRISNDTSSDTKSFQAIVKPTVTESPVPDGLLDGININPTDDSKVTLVLYAPGKDFVHLIGDFNNWTIDDAFLMKKDSNKDRFWIELNGLTPQTDHMYQYVVDASIYTADPYSPVVLTESNDQYIDEITYPNLPVYPTGKTNHSVTLLRTGDAPYNWQVPNFVSPDKNDLVVYELLIRDFDKLHSFDAVKSRLDYLQDLGINAIEFMPLNEFDGNESWGYNPSFHMALDKYYGTQNAFKALIDECHLRGMAVIVDVVFNHASGQNPYYRLWNTDNGNYGGTASADSPFFNQEATHSYSVFNDFNHSSQATRDYVKRVSQFWIDEYNIDGYRWDLTKGFTQNCTPSNESCTGSYQQDRVDVLKLYADDQWDIKDNFYVIFEHLGGITEEKEWANYRANEGKGIMLWNILNHEYSNATAKDPASNFKNISYKEKGFDQASSAIGYMESHDEERMMYNNITSTESNGDYKISDLPTSLQRTETAGAFFFTVPGPKMIWQFGELGYDISINEGGRTGNKPILWEYYDDPDRKALYDTWSELIRLKLNQPIFKTTDFTMNTGASNGLKTIHLNLANAAGENIKHITIIGNFGLTAQNINPEFQQTGTWYNLLGRNTPLNVTNTKTPINLEPGTFIIYGDKPFINPEDLDSDGVLNANDQCPNTPFGATVDANGCEVFSLPKNNFRIQISGETCRNSTNGIIDIMAVETLDYSLKINGNDYGEFTNNLIIENLEAGDYELCFTVKDEVDFEMCFNVTVTQPENLSVFSKVSNSKNQVALNMYGSSSYSVTINGVTSQTSDSSINLDLQPGENTIRVSTDKDCQGTYEETIFYGGEMMVYPNPIQNNNILNIYLGDLNNTTGTIEIYSVLGKLIYTESTNSNQLRISTDRFTKGLYLVNVTSGTIQKSFKIIKN</sequence>
<evidence type="ECO:0000313" key="4">
    <source>
        <dbReference type="EMBL" id="GGZ80198.1"/>
    </source>
</evidence>
<name>A0A918R1D6_9FLAO</name>
<reference evidence="4" key="1">
    <citation type="journal article" date="2014" name="Int. J. Syst. Evol. Microbiol.">
        <title>Complete genome sequence of Corynebacterium casei LMG S-19264T (=DSM 44701T), isolated from a smear-ripened cheese.</title>
        <authorList>
            <consortium name="US DOE Joint Genome Institute (JGI-PGF)"/>
            <person name="Walter F."/>
            <person name="Albersmeier A."/>
            <person name="Kalinowski J."/>
            <person name="Ruckert C."/>
        </authorList>
    </citation>
    <scope>NUCLEOTIDE SEQUENCE</scope>
    <source>
        <strain evidence="4">KCTC 12710</strain>
    </source>
</reference>
<comment type="similarity">
    <text evidence="1">Belongs to the glycosyl hydrolase 13 family.</text>
</comment>
<gene>
    <name evidence="4" type="ORF">GCM10007028_17290</name>
</gene>
<organism evidence="4 5">
    <name type="scientific">Algibacter mikhailovii</name>
    <dbReference type="NCBI Taxonomy" id="425498"/>
    <lineage>
        <taxon>Bacteria</taxon>
        <taxon>Pseudomonadati</taxon>
        <taxon>Bacteroidota</taxon>
        <taxon>Flavobacteriia</taxon>
        <taxon>Flavobacteriales</taxon>
        <taxon>Flavobacteriaceae</taxon>
        <taxon>Algibacter</taxon>
    </lineage>
</organism>
<dbReference type="NCBIfam" id="TIGR04183">
    <property type="entry name" value="Por_Secre_tail"/>
    <property type="match status" value="1"/>
</dbReference>
<keyword evidence="5" id="KW-1185">Reference proteome</keyword>
<dbReference type="SUPFAM" id="SSF51445">
    <property type="entry name" value="(Trans)glycosidases"/>
    <property type="match status" value="1"/>
</dbReference>
<evidence type="ECO:0000256" key="2">
    <source>
        <dbReference type="ARBA" id="ARBA00022729"/>
    </source>
</evidence>
<dbReference type="Pfam" id="PF00128">
    <property type="entry name" value="Alpha-amylase"/>
    <property type="match status" value="2"/>
</dbReference>
<dbReference type="InterPro" id="IPR028974">
    <property type="entry name" value="TSP_type-3_rpt"/>
</dbReference>
<dbReference type="Proteomes" id="UP000636004">
    <property type="component" value="Unassembled WGS sequence"/>
</dbReference>
<proteinExistence type="inferred from homology"/>
<evidence type="ECO:0000256" key="1">
    <source>
        <dbReference type="ARBA" id="ARBA00008061"/>
    </source>
</evidence>
<dbReference type="SUPFAM" id="SSF103647">
    <property type="entry name" value="TSP type-3 repeat"/>
    <property type="match status" value="1"/>
</dbReference>
<dbReference type="Gene3D" id="2.60.40.10">
    <property type="entry name" value="Immunoglobulins"/>
    <property type="match status" value="1"/>
</dbReference>